<feature type="domain" description="Reelin" evidence="1">
    <location>
        <begin position="56"/>
        <end position="158"/>
    </location>
</feature>
<dbReference type="Proteomes" id="UP000266673">
    <property type="component" value="Unassembled WGS sequence"/>
</dbReference>
<dbReference type="Gene3D" id="2.60.40.4060">
    <property type="entry name" value="Reeler domain"/>
    <property type="match status" value="1"/>
</dbReference>
<keyword evidence="3" id="KW-1185">Reference proteome</keyword>
<accession>A0A397VHS0</accession>
<evidence type="ECO:0000313" key="2">
    <source>
        <dbReference type="EMBL" id="RIB21542.1"/>
    </source>
</evidence>
<evidence type="ECO:0000313" key="3">
    <source>
        <dbReference type="Proteomes" id="UP000266673"/>
    </source>
</evidence>
<name>A0A397VHS0_9GLOM</name>
<organism evidence="2 3">
    <name type="scientific">Gigaspora rosea</name>
    <dbReference type="NCBI Taxonomy" id="44941"/>
    <lineage>
        <taxon>Eukaryota</taxon>
        <taxon>Fungi</taxon>
        <taxon>Fungi incertae sedis</taxon>
        <taxon>Mucoromycota</taxon>
        <taxon>Glomeromycotina</taxon>
        <taxon>Glomeromycetes</taxon>
        <taxon>Diversisporales</taxon>
        <taxon>Gigasporaceae</taxon>
        <taxon>Gigaspora</taxon>
    </lineage>
</organism>
<comment type="caution">
    <text evidence="2">The sequence shown here is derived from an EMBL/GenBank/DDBJ whole genome shotgun (WGS) entry which is preliminary data.</text>
</comment>
<dbReference type="OrthoDB" id="2404727at2759"/>
<dbReference type="InterPro" id="IPR042307">
    <property type="entry name" value="Reeler_sf"/>
</dbReference>
<gene>
    <name evidence="2" type="ORF">C2G38_2077959</name>
</gene>
<protein>
    <recommendedName>
        <fullName evidence="1">Reelin domain-containing protein</fullName>
    </recommendedName>
</protein>
<dbReference type="EMBL" id="QKWP01000354">
    <property type="protein sequence ID" value="RIB21542.1"/>
    <property type="molecule type" value="Genomic_DNA"/>
</dbReference>
<dbReference type="AlphaFoldDB" id="A0A397VHS0"/>
<reference evidence="2 3" key="1">
    <citation type="submission" date="2018-06" db="EMBL/GenBank/DDBJ databases">
        <title>Comparative genomics reveals the genomic features of Rhizophagus irregularis, R. cerebriforme, R. diaphanum and Gigaspora rosea, and their symbiotic lifestyle signature.</title>
        <authorList>
            <person name="Morin E."/>
            <person name="San Clemente H."/>
            <person name="Chen E.C.H."/>
            <person name="De La Providencia I."/>
            <person name="Hainaut M."/>
            <person name="Kuo A."/>
            <person name="Kohler A."/>
            <person name="Murat C."/>
            <person name="Tang N."/>
            <person name="Roy S."/>
            <person name="Loubradou J."/>
            <person name="Henrissat B."/>
            <person name="Grigoriev I.V."/>
            <person name="Corradi N."/>
            <person name="Roux C."/>
            <person name="Martin F.M."/>
        </authorList>
    </citation>
    <scope>NUCLEOTIDE SEQUENCE [LARGE SCALE GENOMIC DNA]</scope>
    <source>
        <strain evidence="2 3">DAOM 194757</strain>
    </source>
</reference>
<dbReference type="InterPro" id="IPR002861">
    <property type="entry name" value="Reeler_dom"/>
</dbReference>
<dbReference type="Pfam" id="PF02014">
    <property type="entry name" value="Reeler"/>
    <property type="match status" value="1"/>
</dbReference>
<proteinExistence type="predicted"/>
<evidence type="ECO:0000259" key="1">
    <source>
        <dbReference type="Pfam" id="PF02014"/>
    </source>
</evidence>
<sequence length="167" mass="18571">MPKISKNMFWKILNICIISLTCLSYFTFAYPSEAGTCDVDKMVNSPHGSYAVESNGGFSINTTTLTSPKIKISISGPKSIKGLLIYVQNDKGEHFGEFNNANSLLKFKNCGKDEKKNTLTHNSPKEKKLPLDFEWSPESGYTNGTARAIVLVSFSEWYKLDNLPISS</sequence>